<dbReference type="PANTHER" id="PTHR10336">
    <property type="entry name" value="PHOSPHOINOSITIDE-SPECIFIC PHOSPHOLIPASE C FAMILY PROTEIN"/>
    <property type="match status" value="1"/>
</dbReference>
<evidence type="ECO:0000256" key="6">
    <source>
        <dbReference type="SAM" id="MobiDB-lite"/>
    </source>
</evidence>
<keyword evidence="2" id="KW-0378">Hydrolase</keyword>
<feature type="region of interest" description="Disordered" evidence="6">
    <location>
        <begin position="1"/>
        <end position="23"/>
    </location>
</feature>
<evidence type="ECO:0000256" key="1">
    <source>
        <dbReference type="ARBA" id="ARBA00001913"/>
    </source>
</evidence>
<dbReference type="PROSITE" id="PS50008">
    <property type="entry name" value="PIPLC_Y_DOMAIN"/>
    <property type="match status" value="2"/>
</dbReference>
<evidence type="ECO:0000256" key="3">
    <source>
        <dbReference type="ARBA" id="ARBA00022837"/>
    </source>
</evidence>
<evidence type="ECO:0000313" key="9">
    <source>
        <dbReference type="Proteomes" id="UP001266305"/>
    </source>
</evidence>
<keyword evidence="3" id="KW-0106">Calcium</keyword>
<reference evidence="8 9" key="1">
    <citation type="submission" date="2023-05" db="EMBL/GenBank/DDBJ databases">
        <title>B98-5 Cell Line De Novo Hybrid Assembly: An Optical Mapping Approach.</title>
        <authorList>
            <person name="Kananen K."/>
            <person name="Auerbach J.A."/>
            <person name="Kautto E."/>
            <person name="Blachly J.S."/>
        </authorList>
    </citation>
    <scope>NUCLEOTIDE SEQUENCE [LARGE SCALE GENOMIC DNA]</scope>
    <source>
        <strain evidence="8">B95-8</strain>
        <tissue evidence="8">Cell line</tissue>
    </source>
</reference>
<keyword evidence="4" id="KW-0443">Lipid metabolism</keyword>
<dbReference type="PANTHER" id="PTHR10336:SF29">
    <property type="entry name" value="1-PHOSPHATIDYLINOSITOL 4,5-BISPHOSPHATE PHOSPHODIESTERASE ZETA-1"/>
    <property type="match status" value="1"/>
</dbReference>
<keyword evidence="9" id="KW-1185">Reference proteome</keyword>
<dbReference type="Proteomes" id="UP001266305">
    <property type="component" value="Unassembled WGS sequence"/>
</dbReference>
<protein>
    <submittedName>
        <fullName evidence="8">1-phosphatidylinositol 4,5-bisphosphate phosphodiesterase zeta-1</fullName>
    </submittedName>
</protein>
<name>A0ABQ9UW63_SAGOE</name>
<comment type="caution">
    <text evidence="8">The sequence shown here is derived from an EMBL/GenBank/DDBJ whole genome shotgun (WGS) entry which is preliminary data.</text>
</comment>
<dbReference type="Gene3D" id="3.20.20.190">
    <property type="entry name" value="Phosphatidylinositol (PI) phosphodiesterase"/>
    <property type="match status" value="2"/>
</dbReference>
<accession>A0ABQ9UW63</accession>
<evidence type="ECO:0000256" key="5">
    <source>
        <dbReference type="ARBA" id="ARBA00023674"/>
    </source>
</evidence>
<dbReference type="InterPro" id="IPR001711">
    <property type="entry name" value="PLipase_C_Pinositol-sp_Y"/>
</dbReference>
<comment type="cofactor">
    <cofactor evidence="1">
        <name>Ca(2+)</name>
        <dbReference type="ChEBI" id="CHEBI:29108"/>
    </cofactor>
</comment>
<feature type="compositionally biased region" description="Acidic residues" evidence="6">
    <location>
        <begin position="1"/>
        <end position="18"/>
    </location>
</feature>
<gene>
    <name evidence="8" type="primary">PLCZ1</name>
    <name evidence="8" type="ORF">P7K49_018947</name>
</gene>
<evidence type="ECO:0000259" key="7">
    <source>
        <dbReference type="PROSITE" id="PS50008"/>
    </source>
</evidence>
<dbReference type="EMBL" id="JASSZA010000009">
    <property type="protein sequence ID" value="KAK2101281.1"/>
    <property type="molecule type" value="Genomic_DNA"/>
</dbReference>
<dbReference type="InterPro" id="IPR017946">
    <property type="entry name" value="PLC-like_Pdiesterase_TIM-brl"/>
</dbReference>
<feature type="domain" description="PI-PLC Y-box" evidence="7">
    <location>
        <begin position="64"/>
        <end position="102"/>
    </location>
</feature>
<proteinExistence type="predicted"/>
<evidence type="ECO:0000256" key="2">
    <source>
        <dbReference type="ARBA" id="ARBA00022801"/>
    </source>
</evidence>
<dbReference type="SMART" id="SM00149">
    <property type="entry name" value="PLCYc"/>
    <property type="match status" value="1"/>
</dbReference>
<sequence length="232" mass="26395">MVEEWEEEIADPEEEEEEDKFKESEIFESALGDNQDKETGVQKLSGVTLFKKKKIRKLKISLALSDLVIYTKAEKFRNFQHSRLYQRFNENNSIGETRARKLSKLRVALNFQTPGLPMDLQNGKFLDNGGSGYILKPHFLRDSKSDFNPSNIKESMPVTLTIRLSSFSHHPNTAGFEKLHAMSTSGPSHFISAENERIESCFPEINVESIAKMNRTRKILTVAGNSAYEVCS</sequence>
<feature type="domain" description="PI-PLC Y-box" evidence="7">
    <location>
        <begin position="107"/>
        <end position="141"/>
    </location>
</feature>
<comment type="catalytic activity">
    <reaction evidence="5">
        <text>a 1,2-diacyl-sn-glycero-3-phospho-(1D-myo-inositol-4,5-bisphosphate) + H2O = 1D-myo-inositol 1,4,5-trisphosphate + a 1,2-diacyl-sn-glycerol + H(+)</text>
        <dbReference type="Rhea" id="RHEA:33179"/>
        <dbReference type="ChEBI" id="CHEBI:15377"/>
        <dbReference type="ChEBI" id="CHEBI:15378"/>
        <dbReference type="ChEBI" id="CHEBI:17815"/>
        <dbReference type="ChEBI" id="CHEBI:58456"/>
        <dbReference type="ChEBI" id="CHEBI:203600"/>
        <dbReference type="EC" id="3.1.4.11"/>
    </reaction>
    <physiologicalReaction direction="left-to-right" evidence="5">
        <dbReference type="Rhea" id="RHEA:33180"/>
    </physiologicalReaction>
</comment>
<organism evidence="8 9">
    <name type="scientific">Saguinus oedipus</name>
    <name type="common">Cotton-top tamarin</name>
    <name type="synonym">Oedipomidas oedipus</name>
    <dbReference type="NCBI Taxonomy" id="9490"/>
    <lineage>
        <taxon>Eukaryota</taxon>
        <taxon>Metazoa</taxon>
        <taxon>Chordata</taxon>
        <taxon>Craniata</taxon>
        <taxon>Vertebrata</taxon>
        <taxon>Euteleostomi</taxon>
        <taxon>Mammalia</taxon>
        <taxon>Eutheria</taxon>
        <taxon>Euarchontoglires</taxon>
        <taxon>Primates</taxon>
        <taxon>Haplorrhini</taxon>
        <taxon>Platyrrhini</taxon>
        <taxon>Cebidae</taxon>
        <taxon>Callitrichinae</taxon>
        <taxon>Saguinus</taxon>
    </lineage>
</organism>
<dbReference type="SUPFAM" id="SSF51695">
    <property type="entry name" value="PLC-like phosphodiesterases"/>
    <property type="match status" value="1"/>
</dbReference>
<dbReference type="Pfam" id="PF00387">
    <property type="entry name" value="PI-PLC-Y"/>
    <property type="match status" value="1"/>
</dbReference>
<dbReference type="InterPro" id="IPR001192">
    <property type="entry name" value="PI-PLC_fam"/>
</dbReference>
<evidence type="ECO:0000256" key="4">
    <source>
        <dbReference type="ARBA" id="ARBA00023098"/>
    </source>
</evidence>
<evidence type="ECO:0000313" key="8">
    <source>
        <dbReference type="EMBL" id="KAK2101281.1"/>
    </source>
</evidence>